<gene>
    <name evidence="1" type="ORF">ACFFGH_28595</name>
</gene>
<evidence type="ECO:0000313" key="1">
    <source>
        <dbReference type="EMBL" id="MFC0681810.1"/>
    </source>
</evidence>
<dbReference type="EMBL" id="JBHLTG010000009">
    <property type="protein sequence ID" value="MFC0681810.1"/>
    <property type="molecule type" value="Genomic_DNA"/>
</dbReference>
<accession>A0ABV6RXU7</accession>
<keyword evidence="2" id="KW-1185">Reference proteome</keyword>
<comment type="caution">
    <text evidence="1">The sequence shown here is derived from an EMBL/GenBank/DDBJ whole genome shotgun (WGS) entry which is preliminary data.</text>
</comment>
<evidence type="ECO:0000313" key="2">
    <source>
        <dbReference type="Proteomes" id="UP001589896"/>
    </source>
</evidence>
<dbReference type="Proteomes" id="UP001589896">
    <property type="component" value="Unassembled WGS sequence"/>
</dbReference>
<protein>
    <submittedName>
        <fullName evidence="1">Uncharacterized protein</fullName>
    </submittedName>
</protein>
<organism evidence="1 2">
    <name type="scientific">Lysobacter korlensis</name>
    <dbReference type="NCBI Taxonomy" id="553636"/>
    <lineage>
        <taxon>Bacteria</taxon>
        <taxon>Pseudomonadati</taxon>
        <taxon>Pseudomonadota</taxon>
        <taxon>Gammaproteobacteria</taxon>
        <taxon>Lysobacterales</taxon>
        <taxon>Lysobacteraceae</taxon>
        <taxon>Lysobacter</taxon>
    </lineage>
</organism>
<name>A0ABV6RXU7_9GAMM</name>
<proteinExistence type="predicted"/>
<reference evidence="1 2" key="1">
    <citation type="submission" date="2024-09" db="EMBL/GenBank/DDBJ databases">
        <authorList>
            <person name="Sun Q."/>
            <person name="Mori K."/>
        </authorList>
    </citation>
    <scope>NUCLEOTIDE SEQUENCE [LARGE SCALE GENOMIC DNA]</scope>
    <source>
        <strain evidence="1 2">KCTC 23076</strain>
    </source>
</reference>
<dbReference type="RefSeq" id="WP_386675120.1">
    <property type="nucleotide sequence ID" value="NZ_JBHLTG010000009.1"/>
</dbReference>
<sequence>MRTEDPMAVKLNKKAYEHAKRLIRDGKVVRDGRDDWSEAAPSAEEENTFLEKHGWDEFALWHLGIDEEKSEETKGRFSFPYGDFTKVRRGGVISGESRAAQNDHDDITKALKDLLNRIDEG</sequence>